<accession>A0A0M9ETZ5</accession>
<evidence type="ECO:0000256" key="1">
    <source>
        <dbReference type="SAM" id="MobiDB-lite"/>
    </source>
</evidence>
<reference evidence="3 4" key="1">
    <citation type="submission" date="2015-04" db="EMBL/GenBank/DDBJ databases">
        <title>The draft genome sequence of Fusarium langsethiae, a T-2/HT-2 mycotoxin producer.</title>
        <authorList>
            <person name="Lysoe E."/>
            <person name="Divon H.H."/>
            <person name="Terzi V."/>
            <person name="Orru L."/>
            <person name="Lamontanara A."/>
            <person name="Kolseth A.-K."/>
            <person name="Frandsen R.J."/>
            <person name="Nielsen K."/>
            <person name="Thrane U."/>
        </authorList>
    </citation>
    <scope>NUCLEOTIDE SEQUENCE [LARGE SCALE GENOMIC DNA]</scope>
    <source>
        <strain evidence="3 4">Fl201059</strain>
    </source>
</reference>
<evidence type="ECO:0008006" key="5">
    <source>
        <dbReference type="Google" id="ProtNLM"/>
    </source>
</evidence>
<name>A0A0M9ETZ5_FUSLA</name>
<feature type="compositionally biased region" description="Low complexity" evidence="1">
    <location>
        <begin position="9"/>
        <end position="24"/>
    </location>
</feature>
<gene>
    <name evidence="3" type="ORF">FLAG1_07282</name>
</gene>
<dbReference type="Proteomes" id="UP000037904">
    <property type="component" value="Unassembled WGS sequence"/>
</dbReference>
<feature type="transmembrane region" description="Helical" evidence="2">
    <location>
        <begin position="107"/>
        <end position="127"/>
    </location>
</feature>
<sequence>MAGPQDHLYGNQQQQYQQQYQQYPPHQPQYPPQYNAPPPMYAYHAGYQPQQPYRPRSPRQNWAVTTARSFNIVIPVVIIILSIWWSIRSQTCPDNASIGHPCSWRLWTALPVACVAAIWSVVMNISARRATHSMSSVPPIVSAVMELIIALGATACFAILIYHLENYQVWGRTSESIMVALLAILALINYVLFAWTIYETRFYRKQRQNANSQIPI</sequence>
<keyword evidence="2" id="KW-0812">Transmembrane</keyword>
<dbReference type="SUPFAM" id="SSF81995">
    <property type="entry name" value="beta-sandwich domain of Sec23/24"/>
    <property type="match status" value="1"/>
</dbReference>
<dbReference type="EMBL" id="JXCE01000166">
    <property type="protein sequence ID" value="KPA39858.1"/>
    <property type="molecule type" value="Genomic_DNA"/>
</dbReference>
<keyword evidence="2" id="KW-1133">Transmembrane helix</keyword>
<evidence type="ECO:0000313" key="3">
    <source>
        <dbReference type="EMBL" id="KPA39858.1"/>
    </source>
</evidence>
<evidence type="ECO:0000256" key="2">
    <source>
        <dbReference type="SAM" id="Phobius"/>
    </source>
</evidence>
<keyword evidence="2" id="KW-0472">Membrane</keyword>
<organism evidence="3 4">
    <name type="scientific">Fusarium langsethiae</name>
    <dbReference type="NCBI Taxonomy" id="179993"/>
    <lineage>
        <taxon>Eukaryota</taxon>
        <taxon>Fungi</taxon>
        <taxon>Dikarya</taxon>
        <taxon>Ascomycota</taxon>
        <taxon>Pezizomycotina</taxon>
        <taxon>Sordariomycetes</taxon>
        <taxon>Hypocreomycetidae</taxon>
        <taxon>Hypocreales</taxon>
        <taxon>Nectriaceae</taxon>
        <taxon>Fusarium</taxon>
    </lineage>
</organism>
<feature type="region of interest" description="Disordered" evidence="1">
    <location>
        <begin position="1"/>
        <end position="29"/>
    </location>
</feature>
<dbReference type="OrthoDB" id="4813295at2759"/>
<feature type="transmembrane region" description="Helical" evidence="2">
    <location>
        <begin position="176"/>
        <end position="198"/>
    </location>
</feature>
<evidence type="ECO:0000313" key="4">
    <source>
        <dbReference type="Proteomes" id="UP000037904"/>
    </source>
</evidence>
<feature type="transmembrane region" description="Helical" evidence="2">
    <location>
        <begin position="139"/>
        <end position="164"/>
    </location>
</feature>
<dbReference type="AlphaFoldDB" id="A0A0M9ETZ5"/>
<keyword evidence="4" id="KW-1185">Reference proteome</keyword>
<proteinExistence type="predicted"/>
<feature type="transmembrane region" description="Helical" evidence="2">
    <location>
        <begin position="69"/>
        <end position="87"/>
    </location>
</feature>
<protein>
    <recommendedName>
        <fullName evidence="5">MARVEL domain-containing protein</fullName>
    </recommendedName>
</protein>
<comment type="caution">
    <text evidence="3">The sequence shown here is derived from an EMBL/GenBank/DDBJ whole genome shotgun (WGS) entry which is preliminary data.</text>
</comment>